<evidence type="ECO:0000256" key="1">
    <source>
        <dbReference type="SAM" id="Coils"/>
    </source>
</evidence>
<feature type="coiled-coil region" evidence="1">
    <location>
        <begin position="186"/>
        <end position="225"/>
    </location>
</feature>
<dbReference type="AlphaFoldDB" id="A0AAN7ZGF4"/>
<evidence type="ECO:0000313" key="3">
    <source>
        <dbReference type="Proteomes" id="UP001329430"/>
    </source>
</evidence>
<name>A0AAN7ZGF4_9COLE</name>
<dbReference type="PANTHER" id="PTHR22028">
    <property type="entry name" value="SFI1 SPINDLE BODY DOMAIN-CONTAINING PROTEIN-RELATED"/>
    <property type="match status" value="1"/>
</dbReference>
<dbReference type="Proteomes" id="UP001329430">
    <property type="component" value="Chromosome 4"/>
</dbReference>
<keyword evidence="3" id="KW-1185">Reference proteome</keyword>
<dbReference type="EMBL" id="JAVRBK010000004">
    <property type="protein sequence ID" value="KAK5645485.1"/>
    <property type="molecule type" value="Genomic_DNA"/>
</dbReference>
<gene>
    <name evidence="2" type="ORF">RI129_006785</name>
</gene>
<proteinExistence type="predicted"/>
<accession>A0AAN7ZGF4</accession>
<sequence length="438" mass="52851">MSRCSRFEGVAAANTSLDNFKNESSRYKYNSQELLETCFGAWHLYITNKKNMKNEKGEQGKLGDFIKLLKKYQNPKVFPTLAKKNESKNLFHNRFKAQEKIIEIQKHKLIRQQKMIEQLKLGNIYDAIDESLKKSNTDIKEIFGNCPGKLKSAPLLNDINKDVKFAINSNKAPKIIKEMGQRALNRESKRQLIREKKRTIDEIKKRTLEEELAQKKTQDEDERRRQMKLMKKRRKAQLEFHRAAKAKREKYLKDCVKADFFYKNSQKRAVFRMLEKLIVIKEQKFVKSAHFYETTLKQTGMRRWKVFVEVTHEKRTRKAVQFHNFKMKTASFHLWFKLHILHVQQSQVAEDFYLMQLEKRVFHHFHKYTCIQYMLEIKNTQKAERHYKSRILIHYFYQWKSFPAIMVIERAKEEKKRKWREKVWEILPDYKPVLDNSL</sequence>
<reference evidence="2 3" key="1">
    <citation type="journal article" date="2024" name="Insects">
        <title>An Improved Chromosome-Level Genome Assembly of the Firefly Pyrocoelia pectoralis.</title>
        <authorList>
            <person name="Fu X."/>
            <person name="Meyer-Rochow V.B."/>
            <person name="Ballantyne L."/>
            <person name="Zhu X."/>
        </authorList>
    </citation>
    <scope>NUCLEOTIDE SEQUENCE [LARGE SCALE GENOMIC DNA]</scope>
    <source>
        <strain evidence="2">XCY_ONT2</strain>
    </source>
</reference>
<comment type="caution">
    <text evidence="2">The sequence shown here is derived from an EMBL/GenBank/DDBJ whole genome shotgun (WGS) entry which is preliminary data.</text>
</comment>
<protein>
    <submittedName>
        <fullName evidence="2">Uncharacterized protein</fullName>
    </submittedName>
</protein>
<keyword evidence="1" id="KW-0175">Coiled coil</keyword>
<organism evidence="2 3">
    <name type="scientific">Pyrocoelia pectoralis</name>
    <dbReference type="NCBI Taxonomy" id="417401"/>
    <lineage>
        <taxon>Eukaryota</taxon>
        <taxon>Metazoa</taxon>
        <taxon>Ecdysozoa</taxon>
        <taxon>Arthropoda</taxon>
        <taxon>Hexapoda</taxon>
        <taxon>Insecta</taxon>
        <taxon>Pterygota</taxon>
        <taxon>Neoptera</taxon>
        <taxon>Endopterygota</taxon>
        <taxon>Coleoptera</taxon>
        <taxon>Polyphaga</taxon>
        <taxon>Elateriformia</taxon>
        <taxon>Elateroidea</taxon>
        <taxon>Lampyridae</taxon>
        <taxon>Lampyrinae</taxon>
        <taxon>Pyrocoelia</taxon>
    </lineage>
</organism>
<evidence type="ECO:0000313" key="2">
    <source>
        <dbReference type="EMBL" id="KAK5645485.1"/>
    </source>
</evidence>
<dbReference type="InterPro" id="IPR052270">
    <property type="entry name" value="CACF_protein"/>
</dbReference>
<dbReference type="PANTHER" id="PTHR22028:SF5">
    <property type="entry name" value="COILED-COIL DOMAIN-CONTAINING PROTEIN 191"/>
    <property type="match status" value="1"/>
</dbReference>